<organism evidence="1">
    <name type="scientific">Culex pipiens</name>
    <name type="common">House mosquito</name>
    <dbReference type="NCBI Taxonomy" id="7175"/>
    <lineage>
        <taxon>Eukaryota</taxon>
        <taxon>Metazoa</taxon>
        <taxon>Ecdysozoa</taxon>
        <taxon>Arthropoda</taxon>
        <taxon>Hexapoda</taxon>
        <taxon>Insecta</taxon>
        <taxon>Pterygota</taxon>
        <taxon>Neoptera</taxon>
        <taxon>Endopterygota</taxon>
        <taxon>Diptera</taxon>
        <taxon>Nematocera</taxon>
        <taxon>Culicoidea</taxon>
        <taxon>Culicidae</taxon>
        <taxon>Culicinae</taxon>
        <taxon>Culicini</taxon>
        <taxon>Culex</taxon>
        <taxon>Culex</taxon>
    </lineage>
</organism>
<evidence type="ECO:0000313" key="1">
    <source>
        <dbReference type="EMBL" id="CAG6482095.1"/>
    </source>
</evidence>
<accession>A0A8D8BYL3</accession>
<proteinExistence type="predicted"/>
<dbReference type="EMBL" id="HBUE01092341">
    <property type="protein sequence ID" value="CAG6482095.1"/>
    <property type="molecule type" value="Transcribed_RNA"/>
</dbReference>
<name>A0A8D8BYL3_CULPI</name>
<protein>
    <submittedName>
        <fullName evidence="1">(northern house mosquito) hypothetical protein</fullName>
    </submittedName>
</protein>
<reference evidence="1" key="1">
    <citation type="submission" date="2021-05" db="EMBL/GenBank/DDBJ databases">
        <authorList>
            <person name="Alioto T."/>
            <person name="Alioto T."/>
            <person name="Gomez Garrido J."/>
        </authorList>
    </citation>
    <scope>NUCLEOTIDE SEQUENCE</scope>
</reference>
<dbReference type="AlphaFoldDB" id="A0A8D8BYL3"/>
<sequence>MFCRAISLQWTKEEGDLSRKICNDFYGALDSIQCDPIIVQVGNVRISLTVQAKYAPIDEKVTNSIARDKDTKACPLCKPGADHRVGPHFFHSRLNIVELMILLAV</sequence>